<dbReference type="EMBL" id="JBHRXZ010000017">
    <property type="protein sequence ID" value="MFC3607638.1"/>
    <property type="molecule type" value="Genomic_DNA"/>
</dbReference>
<keyword evidence="2" id="KW-1185">Reference proteome</keyword>
<dbReference type="InterPro" id="IPR012659">
    <property type="entry name" value="CHP02444"/>
</dbReference>
<dbReference type="RefSeq" id="WP_386363148.1">
    <property type="nucleotide sequence ID" value="NZ_JBHRXZ010000017.1"/>
</dbReference>
<dbReference type="NCBIfam" id="TIGR02444">
    <property type="entry name" value="TIGR02444 family protein"/>
    <property type="match status" value="1"/>
</dbReference>
<protein>
    <submittedName>
        <fullName evidence="1">TIGR02444 family protein</fullName>
    </submittedName>
</protein>
<name>A0ABV7T538_9GAMM</name>
<proteinExistence type="predicted"/>
<comment type="caution">
    <text evidence="1">The sequence shown here is derived from an EMBL/GenBank/DDBJ whole genome shotgun (WGS) entry which is preliminary data.</text>
</comment>
<evidence type="ECO:0000313" key="1">
    <source>
        <dbReference type="EMBL" id="MFC3607638.1"/>
    </source>
</evidence>
<organism evidence="1 2">
    <name type="scientific">Stutzerimonas tarimensis</name>
    <dbReference type="NCBI Taxonomy" id="1507735"/>
    <lineage>
        <taxon>Bacteria</taxon>
        <taxon>Pseudomonadati</taxon>
        <taxon>Pseudomonadota</taxon>
        <taxon>Gammaproteobacteria</taxon>
        <taxon>Pseudomonadales</taxon>
        <taxon>Pseudomonadaceae</taxon>
        <taxon>Stutzerimonas</taxon>
    </lineage>
</organism>
<accession>A0ABV7T538</accession>
<reference evidence="2" key="1">
    <citation type="journal article" date="2019" name="Int. J. Syst. Evol. Microbiol.">
        <title>The Global Catalogue of Microorganisms (GCM) 10K type strain sequencing project: providing services to taxonomists for standard genome sequencing and annotation.</title>
        <authorList>
            <consortium name="The Broad Institute Genomics Platform"/>
            <consortium name="The Broad Institute Genome Sequencing Center for Infectious Disease"/>
            <person name="Wu L."/>
            <person name="Ma J."/>
        </authorList>
    </citation>
    <scope>NUCLEOTIDE SEQUENCE [LARGE SCALE GENOMIC DNA]</scope>
    <source>
        <strain evidence="2">KCTC 42447</strain>
    </source>
</reference>
<gene>
    <name evidence="1" type="ORF">ACFOMF_07615</name>
</gene>
<dbReference type="Pfam" id="PF09523">
    <property type="entry name" value="DUF2390"/>
    <property type="match status" value="1"/>
</dbReference>
<dbReference type="Proteomes" id="UP001595630">
    <property type="component" value="Unassembled WGS sequence"/>
</dbReference>
<sequence length="147" mass="16687">MTDLWRFASACYAQPGIEALCLEQQARGADVCILLCGAWLERRGVGFDSARMEELIDLADDWQQRVIRPLRQHRQAWKEPAQADAELALLRERLKSLELEAERVLLARLERLTRPWPSGKGESAWLDRLVAEPQALARLRSAARAVG</sequence>
<evidence type="ECO:0000313" key="2">
    <source>
        <dbReference type="Proteomes" id="UP001595630"/>
    </source>
</evidence>